<dbReference type="Pfam" id="PF00578">
    <property type="entry name" value="AhpC-TSA"/>
    <property type="match status" value="1"/>
</dbReference>
<keyword evidence="4" id="KW-0676">Redox-active center</keyword>
<feature type="signal peptide" evidence="5">
    <location>
        <begin position="1"/>
        <end position="18"/>
    </location>
</feature>
<dbReference type="PANTHER" id="PTHR42852">
    <property type="entry name" value="THIOL:DISULFIDE INTERCHANGE PROTEIN DSBE"/>
    <property type="match status" value="1"/>
</dbReference>
<keyword evidence="3" id="KW-1015">Disulfide bond</keyword>
<keyword evidence="8" id="KW-1185">Reference proteome</keyword>
<reference evidence="7 8" key="1">
    <citation type="submission" date="2021-06" db="EMBL/GenBank/DDBJ databases">
        <title>Complete genome of Haloferula helveola possessing various polysaccharide degrading enzymes.</title>
        <authorList>
            <person name="Takami H."/>
            <person name="Huang C."/>
            <person name="Hamasaki K."/>
        </authorList>
    </citation>
    <scope>NUCLEOTIDE SEQUENCE [LARGE SCALE GENOMIC DNA]</scope>
    <source>
        <strain evidence="7 8">CN-1</strain>
    </source>
</reference>
<dbReference type="RefSeq" id="WP_338687461.1">
    <property type="nucleotide sequence ID" value="NZ_AP024702.1"/>
</dbReference>
<dbReference type="EMBL" id="AP024702">
    <property type="protein sequence ID" value="BCX46106.1"/>
    <property type="molecule type" value="Genomic_DNA"/>
</dbReference>
<evidence type="ECO:0000313" key="7">
    <source>
        <dbReference type="EMBL" id="BCX46106.1"/>
    </source>
</evidence>
<dbReference type="CDD" id="cd02966">
    <property type="entry name" value="TlpA_like_family"/>
    <property type="match status" value="1"/>
</dbReference>
<dbReference type="InterPro" id="IPR036249">
    <property type="entry name" value="Thioredoxin-like_sf"/>
</dbReference>
<feature type="domain" description="Thioredoxin" evidence="6">
    <location>
        <begin position="37"/>
        <end position="174"/>
    </location>
</feature>
<keyword evidence="5" id="KW-0732">Signal</keyword>
<evidence type="ECO:0000256" key="2">
    <source>
        <dbReference type="ARBA" id="ARBA00022748"/>
    </source>
</evidence>
<name>A0ABN6GXS9_9BACT</name>
<dbReference type="Proteomes" id="UP001374893">
    <property type="component" value="Chromosome"/>
</dbReference>
<evidence type="ECO:0000256" key="1">
    <source>
        <dbReference type="ARBA" id="ARBA00004196"/>
    </source>
</evidence>
<gene>
    <name evidence="7" type="ORF">HAHE_00140</name>
</gene>
<proteinExistence type="predicted"/>
<protein>
    <submittedName>
        <fullName evidence="7">TlpA-like family protein</fullName>
    </submittedName>
</protein>
<feature type="chain" id="PRO_5045592276" evidence="5">
    <location>
        <begin position="19"/>
        <end position="174"/>
    </location>
</feature>
<dbReference type="PANTHER" id="PTHR42852:SF6">
    <property type="entry name" value="THIOL:DISULFIDE INTERCHANGE PROTEIN DSBE"/>
    <property type="match status" value="1"/>
</dbReference>
<evidence type="ECO:0000256" key="5">
    <source>
        <dbReference type="SAM" id="SignalP"/>
    </source>
</evidence>
<dbReference type="InterPro" id="IPR000866">
    <property type="entry name" value="AhpC/TSA"/>
</dbReference>
<dbReference type="PROSITE" id="PS51352">
    <property type="entry name" value="THIOREDOXIN_2"/>
    <property type="match status" value="1"/>
</dbReference>
<evidence type="ECO:0000256" key="4">
    <source>
        <dbReference type="ARBA" id="ARBA00023284"/>
    </source>
</evidence>
<comment type="subcellular location">
    <subcellularLocation>
        <location evidence="1">Cell envelope</location>
    </subcellularLocation>
</comment>
<dbReference type="InterPro" id="IPR050553">
    <property type="entry name" value="Thioredoxin_ResA/DsbE_sf"/>
</dbReference>
<evidence type="ECO:0000259" key="6">
    <source>
        <dbReference type="PROSITE" id="PS51352"/>
    </source>
</evidence>
<evidence type="ECO:0000313" key="8">
    <source>
        <dbReference type="Proteomes" id="UP001374893"/>
    </source>
</evidence>
<accession>A0ABN6GXS9</accession>
<keyword evidence="2" id="KW-0201">Cytochrome c-type biogenesis</keyword>
<evidence type="ECO:0000256" key="3">
    <source>
        <dbReference type="ARBA" id="ARBA00023157"/>
    </source>
</evidence>
<organism evidence="7 8">
    <name type="scientific">Haloferula helveola</name>
    <dbReference type="NCBI Taxonomy" id="490095"/>
    <lineage>
        <taxon>Bacteria</taxon>
        <taxon>Pseudomonadati</taxon>
        <taxon>Verrucomicrobiota</taxon>
        <taxon>Verrucomicrobiia</taxon>
        <taxon>Verrucomicrobiales</taxon>
        <taxon>Verrucomicrobiaceae</taxon>
        <taxon>Haloferula</taxon>
    </lineage>
</organism>
<dbReference type="InterPro" id="IPR013766">
    <property type="entry name" value="Thioredoxin_domain"/>
</dbReference>
<dbReference type="SUPFAM" id="SSF52833">
    <property type="entry name" value="Thioredoxin-like"/>
    <property type="match status" value="1"/>
</dbReference>
<dbReference type="Gene3D" id="3.40.30.10">
    <property type="entry name" value="Glutaredoxin"/>
    <property type="match status" value="1"/>
</dbReference>
<sequence length="174" mass="18756">MKTILTSLVLVSLGLAQAADLSKFGEGDAKLRERLAKIQDNPAPEISLDNWINSDAKTLADLKGKVVVLDFWATWCGPCIASIPHTNEMMEKYGDDVVIIGVCHPRGAEKMKAMVESKKIQYPVAVDTDGAAAKAYAVNGFPDYYIIGRDGKVLLADCGNGNVEKAIDALLESE</sequence>